<dbReference type="PROSITE" id="PS01317">
    <property type="entry name" value="SSRP"/>
    <property type="match status" value="1"/>
</dbReference>
<protein>
    <recommendedName>
        <fullName evidence="3">SsrA-binding protein</fullName>
    </recommendedName>
    <alternativeName>
        <fullName evidence="3">Small protein B</fullName>
    </alternativeName>
</protein>
<comment type="similarity">
    <text evidence="3">Belongs to the SmpB family.</text>
</comment>
<keyword evidence="1 3" id="KW-0963">Cytoplasm</keyword>
<dbReference type="InterPro" id="IPR023620">
    <property type="entry name" value="SmpB"/>
</dbReference>
<accession>A0A932YXN8</accession>
<dbReference type="EMBL" id="JACQMJ010000004">
    <property type="protein sequence ID" value="MBI4132099.1"/>
    <property type="molecule type" value="Genomic_DNA"/>
</dbReference>
<comment type="subcellular location">
    <subcellularLocation>
        <location evidence="3">Cytoplasm</location>
    </subcellularLocation>
    <text evidence="3">The tmRNA-SmpB complex associates with stalled 70S ribosomes.</text>
</comment>
<evidence type="ECO:0000313" key="4">
    <source>
        <dbReference type="EMBL" id="MBI4132099.1"/>
    </source>
</evidence>
<dbReference type="Gene3D" id="2.40.280.10">
    <property type="match status" value="1"/>
</dbReference>
<evidence type="ECO:0000313" key="5">
    <source>
        <dbReference type="Proteomes" id="UP000704960"/>
    </source>
</evidence>
<organism evidence="4 5">
    <name type="scientific">Candidatus Sungiibacteriota bacterium</name>
    <dbReference type="NCBI Taxonomy" id="2750080"/>
    <lineage>
        <taxon>Bacteria</taxon>
        <taxon>Candidatus Sungiibacteriota</taxon>
    </lineage>
</organism>
<name>A0A932YXN8_9BACT</name>
<dbReference type="GO" id="GO:0070929">
    <property type="term" value="P:trans-translation"/>
    <property type="evidence" value="ECO:0007669"/>
    <property type="project" value="UniProtKB-UniRule"/>
</dbReference>
<dbReference type="GO" id="GO:0003723">
    <property type="term" value="F:RNA binding"/>
    <property type="evidence" value="ECO:0007669"/>
    <property type="project" value="UniProtKB-UniRule"/>
</dbReference>
<dbReference type="Pfam" id="PF01668">
    <property type="entry name" value="SmpB"/>
    <property type="match status" value="1"/>
</dbReference>
<gene>
    <name evidence="3 4" type="primary">smpB</name>
    <name evidence="4" type="ORF">HY474_00525</name>
</gene>
<dbReference type="GO" id="GO:0005829">
    <property type="term" value="C:cytosol"/>
    <property type="evidence" value="ECO:0007669"/>
    <property type="project" value="TreeGrafter"/>
</dbReference>
<dbReference type="Proteomes" id="UP000704960">
    <property type="component" value="Unassembled WGS sequence"/>
</dbReference>
<keyword evidence="2 3" id="KW-0694">RNA-binding</keyword>
<comment type="caution">
    <text evidence="4">The sequence shown here is derived from an EMBL/GenBank/DDBJ whole genome shotgun (WGS) entry which is preliminary data.</text>
</comment>
<dbReference type="HAMAP" id="MF_00023">
    <property type="entry name" value="SmpB"/>
    <property type="match status" value="1"/>
</dbReference>
<evidence type="ECO:0000256" key="3">
    <source>
        <dbReference type="HAMAP-Rule" id="MF_00023"/>
    </source>
</evidence>
<dbReference type="PANTHER" id="PTHR30308:SF2">
    <property type="entry name" value="SSRA-BINDING PROTEIN"/>
    <property type="match status" value="1"/>
</dbReference>
<proteinExistence type="inferred from homology"/>
<dbReference type="PANTHER" id="PTHR30308">
    <property type="entry name" value="TMRNA-BINDING COMPONENT OF TRANS-TRANSLATION TAGGING COMPLEX"/>
    <property type="match status" value="1"/>
</dbReference>
<evidence type="ECO:0000256" key="2">
    <source>
        <dbReference type="ARBA" id="ARBA00022884"/>
    </source>
</evidence>
<dbReference type="CDD" id="cd09294">
    <property type="entry name" value="SmpB"/>
    <property type="match status" value="1"/>
</dbReference>
<reference evidence="4" key="1">
    <citation type="submission" date="2020-07" db="EMBL/GenBank/DDBJ databases">
        <title>Huge and variable diversity of episymbiotic CPR bacteria and DPANN archaea in groundwater ecosystems.</title>
        <authorList>
            <person name="He C.Y."/>
            <person name="Keren R."/>
            <person name="Whittaker M."/>
            <person name="Farag I.F."/>
            <person name="Doudna J."/>
            <person name="Cate J.H.D."/>
            <person name="Banfield J.F."/>
        </authorList>
    </citation>
    <scope>NUCLEOTIDE SEQUENCE</scope>
    <source>
        <strain evidence="4">NC_groundwater_1226_Ag_S-0.1um_59_124</strain>
    </source>
</reference>
<comment type="function">
    <text evidence="3">Required for rescue of stalled ribosomes mediated by trans-translation. Binds to transfer-messenger RNA (tmRNA), required for stable association of tmRNA with ribosomes. tmRNA and SmpB together mimic tRNA shape, replacing the anticodon stem-loop with SmpB. tmRNA is encoded by the ssrA gene; the 2 termini fold to resemble tRNA(Ala) and it encodes a 'tag peptide', a short internal open reading frame. During trans-translation Ala-aminoacylated tmRNA acts like a tRNA, entering the A-site of stalled ribosomes, displacing the stalled mRNA. The ribosome then switches to translate the ORF on the tmRNA; the nascent peptide is terminated with the 'tag peptide' encoded by the tmRNA and targeted for degradation. The ribosome is freed to recommence translation, which seems to be the essential function of trans-translation.</text>
</comment>
<dbReference type="NCBIfam" id="NF003843">
    <property type="entry name" value="PRK05422.1"/>
    <property type="match status" value="1"/>
</dbReference>
<dbReference type="AlphaFoldDB" id="A0A932YXN8"/>
<dbReference type="InterPro" id="IPR020081">
    <property type="entry name" value="SsrA-bd_prot_CS"/>
</dbReference>
<dbReference type="SUPFAM" id="SSF74982">
    <property type="entry name" value="Small protein B (SmpB)"/>
    <property type="match status" value="1"/>
</dbReference>
<dbReference type="InterPro" id="IPR000037">
    <property type="entry name" value="SsrA-bd_prot"/>
</dbReference>
<evidence type="ECO:0000256" key="1">
    <source>
        <dbReference type="ARBA" id="ARBA00022490"/>
    </source>
</evidence>
<dbReference type="GO" id="GO:0070930">
    <property type="term" value="P:trans-translation-dependent protein tagging"/>
    <property type="evidence" value="ECO:0007669"/>
    <property type="project" value="TreeGrafter"/>
</dbReference>
<sequence>MPVLATSRRAEFDYEILETYEAGLELFGFEVKSVRADRMNLAGAFVLMRGGEAWLVNAAIPPYQAANTPAGYDPERPRKLLLHRRELKELIGKSAQKGLTLVALRVYTKGPRIKIAFGLARRKKTYDKRERIREREDRKKIERTLRER</sequence>
<dbReference type="NCBIfam" id="TIGR00086">
    <property type="entry name" value="smpB"/>
    <property type="match status" value="1"/>
</dbReference>